<name>X0W4I7_9ZZZZ</name>
<keyword evidence="1" id="KW-0436">Ligase</keyword>
<dbReference type="PRINTS" id="PR01042">
    <property type="entry name" value="TRNASYNTHASP"/>
</dbReference>
<evidence type="ECO:0000256" key="4">
    <source>
        <dbReference type="ARBA" id="ARBA00022917"/>
    </source>
</evidence>
<dbReference type="Gene3D" id="2.40.50.140">
    <property type="entry name" value="Nucleic acid-binding proteins"/>
    <property type="match status" value="1"/>
</dbReference>
<dbReference type="GO" id="GO:0005524">
    <property type="term" value="F:ATP binding"/>
    <property type="evidence" value="ECO:0007669"/>
    <property type="project" value="UniProtKB-KW"/>
</dbReference>
<evidence type="ECO:0000259" key="6">
    <source>
        <dbReference type="PROSITE" id="PS50862"/>
    </source>
</evidence>
<dbReference type="PROSITE" id="PS50862">
    <property type="entry name" value="AA_TRNA_LIGASE_II"/>
    <property type="match status" value="1"/>
</dbReference>
<gene>
    <name evidence="7" type="ORF">S01H1_57352</name>
</gene>
<dbReference type="Pfam" id="PF01336">
    <property type="entry name" value="tRNA_anti-codon"/>
    <property type="match status" value="1"/>
</dbReference>
<dbReference type="InterPro" id="IPR004364">
    <property type="entry name" value="Aa-tRNA-synt_II"/>
</dbReference>
<evidence type="ECO:0000256" key="5">
    <source>
        <dbReference type="ARBA" id="ARBA00023146"/>
    </source>
</evidence>
<dbReference type="SUPFAM" id="SSF50249">
    <property type="entry name" value="Nucleic acid-binding proteins"/>
    <property type="match status" value="1"/>
</dbReference>
<dbReference type="GO" id="GO:0006422">
    <property type="term" value="P:aspartyl-tRNA aminoacylation"/>
    <property type="evidence" value="ECO:0007669"/>
    <property type="project" value="TreeGrafter"/>
</dbReference>
<keyword evidence="4" id="KW-0648">Protein biosynthesis</keyword>
<dbReference type="EMBL" id="BARS01037397">
    <property type="protein sequence ID" value="GAG25789.1"/>
    <property type="molecule type" value="Genomic_DNA"/>
</dbReference>
<feature type="non-terminal residue" evidence="7">
    <location>
        <position position="257"/>
    </location>
</feature>
<sequence length="257" mass="29771">RDHGGITFVNLRDRYGITQVVIDADAGEELRSVASELKFEYCLAVRGVVRCRPADMTNTLMPTGEIEVQAAEIRILSRSDVLPFMIDEQSDAREDLRFRYRYLDLRSFTMQRHIALRHAVAFAVRRYLVGQGFYEIETPTLMRSTPEGARDFLVPSRLQQGKFYALPQSPQLYKQLLMVSGFDRYFQIAHCFRDEDARGDRQLEHTQIDIEMSFVSSEDVFALTEDMLSHVFKETMPVELSTPFPRLPYSEAMERYG</sequence>
<protein>
    <recommendedName>
        <fullName evidence="6">Aminoacyl-transfer RNA synthetases class-II family profile domain-containing protein</fullName>
    </recommendedName>
</protein>
<proteinExistence type="predicted"/>
<comment type="caution">
    <text evidence="7">The sequence shown here is derived from an EMBL/GenBank/DDBJ whole genome shotgun (WGS) entry which is preliminary data.</text>
</comment>
<organism evidence="7">
    <name type="scientific">marine sediment metagenome</name>
    <dbReference type="NCBI Taxonomy" id="412755"/>
    <lineage>
        <taxon>unclassified sequences</taxon>
        <taxon>metagenomes</taxon>
        <taxon>ecological metagenomes</taxon>
    </lineage>
</organism>
<dbReference type="InterPro" id="IPR045864">
    <property type="entry name" value="aa-tRNA-synth_II/BPL/LPL"/>
</dbReference>
<evidence type="ECO:0000256" key="3">
    <source>
        <dbReference type="ARBA" id="ARBA00022840"/>
    </source>
</evidence>
<dbReference type="InterPro" id="IPR004365">
    <property type="entry name" value="NA-bd_OB_tRNA"/>
</dbReference>
<feature type="non-terminal residue" evidence="7">
    <location>
        <position position="1"/>
    </location>
</feature>
<evidence type="ECO:0000313" key="7">
    <source>
        <dbReference type="EMBL" id="GAG25789.1"/>
    </source>
</evidence>
<dbReference type="InterPro" id="IPR047089">
    <property type="entry name" value="Asp-tRNA-ligase_1_N"/>
</dbReference>
<dbReference type="Gene3D" id="3.30.930.10">
    <property type="entry name" value="Bira Bifunctional Protein, Domain 2"/>
    <property type="match status" value="1"/>
</dbReference>
<feature type="domain" description="Aminoacyl-transfer RNA synthetases class-II family profile" evidence="6">
    <location>
        <begin position="116"/>
        <end position="257"/>
    </location>
</feature>
<dbReference type="PANTHER" id="PTHR22594:SF5">
    <property type="entry name" value="ASPARTATE--TRNA LIGASE, MITOCHONDRIAL"/>
    <property type="match status" value="1"/>
</dbReference>
<accession>X0W4I7</accession>
<dbReference type="InterPro" id="IPR002312">
    <property type="entry name" value="Asp/Asn-tRNA-synth_IIb"/>
</dbReference>
<dbReference type="Pfam" id="PF00152">
    <property type="entry name" value="tRNA-synt_2"/>
    <property type="match status" value="1"/>
</dbReference>
<evidence type="ECO:0000256" key="1">
    <source>
        <dbReference type="ARBA" id="ARBA00022598"/>
    </source>
</evidence>
<evidence type="ECO:0000256" key="2">
    <source>
        <dbReference type="ARBA" id="ARBA00022741"/>
    </source>
</evidence>
<dbReference type="SUPFAM" id="SSF55681">
    <property type="entry name" value="Class II aaRS and biotin synthetases"/>
    <property type="match status" value="1"/>
</dbReference>
<keyword evidence="5" id="KW-0030">Aminoacyl-tRNA synthetase</keyword>
<keyword evidence="2" id="KW-0547">Nucleotide-binding</keyword>
<keyword evidence="3" id="KW-0067">ATP-binding</keyword>
<dbReference type="CDD" id="cd04317">
    <property type="entry name" value="EcAspRS_like_N"/>
    <property type="match status" value="1"/>
</dbReference>
<dbReference type="GO" id="GO:0004815">
    <property type="term" value="F:aspartate-tRNA ligase activity"/>
    <property type="evidence" value="ECO:0007669"/>
    <property type="project" value="TreeGrafter"/>
</dbReference>
<dbReference type="InterPro" id="IPR006195">
    <property type="entry name" value="aa-tRNA-synth_II"/>
</dbReference>
<dbReference type="AlphaFoldDB" id="X0W4I7"/>
<dbReference type="GO" id="GO:0003676">
    <property type="term" value="F:nucleic acid binding"/>
    <property type="evidence" value="ECO:0007669"/>
    <property type="project" value="InterPro"/>
</dbReference>
<dbReference type="PANTHER" id="PTHR22594">
    <property type="entry name" value="ASPARTYL/LYSYL-TRNA SYNTHETASE"/>
    <property type="match status" value="1"/>
</dbReference>
<dbReference type="InterPro" id="IPR012340">
    <property type="entry name" value="NA-bd_OB-fold"/>
</dbReference>
<reference evidence="7" key="1">
    <citation type="journal article" date="2014" name="Front. Microbiol.">
        <title>High frequency of phylogenetically diverse reductive dehalogenase-homologous genes in deep subseafloor sedimentary metagenomes.</title>
        <authorList>
            <person name="Kawai M."/>
            <person name="Futagami T."/>
            <person name="Toyoda A."/>
            <person name="Takaki Y."/>
            <person name="Nishi S."/>
            <person name="Hori S."/>
            <person name="Arai W."/>
            <person name="Tsubouchi T."/>
            <person name="Morono Y."/>
            <person name="Uchiyama I."/>
            <person name="Ito T."/>
            <person name="Fujiyama A."/>
            <person name="Inagaki F."/>
            <person name="Takami H."/>
        </authorList>
    </citation>
    <scope>NUCLEOTIDE SEQUENCE</scope>
    <source>
        <strain evidence="7">Expedition CK06-06</strain>
    </source>
</reference>